<evidence type="ECO:0000259" key="4">
    <source>
        <dbReference type="PROSITE" id="PS50102"/>
    </source>
</evidence>
<dbReference type="PANTHER" id="PTHR48027">
    <property type="entry name" value="HETEROGENEOUS NUCLEAR RIBONUCLEOPROTEIN 87F-RELATED"/>
    <property type="match status" value="1"/>
</dbReference>
<dbReference type="InterPro" id="IPR000504">
    <property type="entry name" value="RRM_dom"/>
</dbReference>
<dbReference type="GO" id="GO:0003723">
    <property type="term" value="F:RNA binding"/>
    <property type="evidence" value="ECO:0007669"/>
    <property type="project" value="UniProtKB-UniRule"/>
</dbReference>
<dbReference type="SMART" id="SM00360">
    <property type="entry name" value="RRM"/>
    <property type="match status" value="1"/>
</dbReference>
<sequence>MGKKVKPGQGKAKRERRLARKKTEKAEGSSQGKQKDVNAKSKENVEVPSGKSDSTVAAVPTIKKNRRPKKKAAWKCSVFIGQLPWDTTEEVVSSALGKVGVKNATIRMLHDKTTERFRGMCFVDVETEKDRTKILDLHHTKIKGREINVEKANVGASRKQEVEQEATEEGAEGSRPERMRFQQHLSEKEVWILVEEAIEASEGLLREDDFDEKNCSFLGLLEVSVAQKALESACKGFKGKDIRNRQAYVMGIIEKVAQKQHALKSKGGAKSQQT</sequence>
<evidence type="ECO:0000256" key="3">
    <source>
        <dbReference type="SAM" id="MobiDB-lite"/>
    </source>
</evidence>
<feature type="region of interest" description="Disordered" evidence="3">
    <location>
        <begin position="1"/>
        <end position="67"/>
    </location>
</feature>
<dbReference type="PROSITE" id="PS50102">
    <property type="entry name" value="RRM"/>
    <property type="match status" value="1"/>
</dbReference>
<dbReference type="Pfam" id="PF00076">
    <property type="entry name" value="RRM_1"/>
    <property type="match status" value="1"/>
</dbReference>
<evidence type="ECO:0000313" key="5">
    <source>
        <dbReference type="EMBL" id="KAK3284103.1"/>
    </source>
</evidence>
<dbReference type="AlphaFoldDB" id="A0AAE0LG75"/>
<dbReference type="Proteomes" id="UP001190700">
    <property type="component" value="Unassembled WGS sequence"/>
</dbReference>
<feature type="domain" description="RRM" evidence="4">
    <location>
        <begin position="76"/>
        <end position="154"/>
    </location>
</feature>
<comment type="caution">
    <text evidence="5">The sequence shown here is derived from an EMBL/GenBank/DDBJ whole genome shotgun (WGS) entry which is preliminary data.</text>
</comment>
<evidence type="ECO:0000313" key="6">
    <source>
        <dbReference type="Proteomes" id="UP001190700"/>
    </source>
</evidence>
<feature type="compositionally biased region" description="Basic residues" evidence="3">
    <location>
        <begin position="1"/>
        <end position="23"/>
    </location>
</feature>
<feature type="region of interest" description="Disordered" evidence="3">
    <location>
        <begin position="153"/>
        <end position="177"/>
    </location>
</feature>
<feature type="compositionally biased region" description="Basic and acidic residues" evidence="3">
    <location>
        <begin position="33"/>
        <end position="45"/>
    </location>
</feature>
<keyword evidence="6" id="KW-1185">Reference proteome</keyword>
<dbReference type="InterPro" id="IPR012677">
    <property type="entry name" value="Nucleotide-bd_a/b_plait_sf"/>
</dbReference>
<reference evidence="5 6" key="1">
    <citation type="journal article" date="2015" name="Genome Biol. Evol.">
        <title>Comparative Genomics of a Bacterivorous Green Alga Reveals Evolutionary Causalities and Consequences of Phago-Mixotrophic Mode of Nutrition.</title>
        <authorList>
            <person name="Burns J.A."/>
            <person name="Paasch A."/>
            <person name="Narechania A."/>
            <person name="Kim E."/>
        </authorList>
    </citation>
    <scope>NUCLEOTIDE SEQUENCE [LARGE SCALE GENOMIC DNA]</scope>
    <source>
        <strain evidence="5 6">PLY_AMNH</strain>
    </source>
</reference>
<proteinExistence type="predicted"/>
<dbReference type="InterPro" id="IPR035979">
    <property type="entry name" value="RBD_domain_sf"/>
</dbReference>
<keyword evidence="1 2" id="KW-0694">RNA-binding</keyword>
<dbReference type="Gene3D" id="3.30.70.330">
    <property type="match status" value="1"/>
</dbReference>
<evidence type="ECO:0000256" key="2">
    <source>
        <dbReference type="PROSITE-ProRule" id="PRU00176"/>
    </source>
</evidence>
<name>A0AAE0LG75_9CHLO</name>
<evidence type="ECO:0000256" key="1">
    <source>
        <dbReference type="ARBA" id="ARBA00022884"/>
    </source>
</evidence>
<organism evidence="5 6">
    <name type="scientific">Cymbomonas tetramitiformis</name>
    <dbReference type="NCBI Taxonomy" id="36881"/>
    <lineage>
        <taxon>Eukaryota</taxon>
        <taxon>Viridiplantae</taxon>
        <taxon>Chlorophyta</taxon>
        <taxon>Pyramimonadophyceae</taxon>
        <taxon>Pyramimonadales</taxon>
        <taxon>Pyramimonadaceae</taxon>
        <taxon>Cymbomonas</taxon>
    </lineage>
</organism>
<dbReference type="InterPro" id="IPR052462">
    <property type="entry name" value="SLIRP/GR-RBP-like"/>
</dbReference>
<dbReference type="EMBL" id="LGRX02002502">
    <property type="protein sequence ID" value="KAK3284103.1"/>
    <property type="molecule type" value="Genomic_DNA"/>
</dbReference>
<gene>
    <name evidence="5" type="ORF">CYMTET_8229</name>
</gene>
<protein>
    <recommendedName>
        <fullName evidence="4">RRM domain-containing protein</fullName>
    </recommendedName>
</protein>
<dbReference type="SUPFAM" id="SSF54928">
    <property type="entry name" value="RNA-binding domain, RBD"/>
    <property type="match status" value="1"/>
</dbReference>
<accession>A0AAE0LG75</accession>